<evidence type="ECO:0000256" key="5">
    <source>
        <dbReference type="ARBA" id="ARBA00022777"/>
    </source>
</evidence>
<dbReference type="SMART" id="SM00220">
    <property type="entry name" value="S_TKc"/>
    <property type="match status" value="1"/>
</dbReference>
<dbReference type="Pfam" id="PF00069">
    <property type="entry name" value="Pkinase"/>
    <property type="match status" value="2"/>
</dbReference>
<keyword evidence="4" id="KW-0547">Nucleotide-binding</keyword>
<dbReference type="EMBL" id="CAWUHD010000010">
    <property type="protein sequence ID" value="CAK7212871.1"/>
    <property type="molecule type" value="Genomic_DNA"/>
</dbReference>
<organism evidence="11 12">
    <name type="scientific">Sporothrix eucalyptigena</name>
    <dbReference type="NCBI Taxonomy" id="1812306"/>
    <lineage>
        <taxon>Eukaryota</taxon>
        <taxon>Fungi</taxon>
        <taxon>Dikarya</taxon>
        <taxon>Ascomycota</taxon>
        <taxon>Pezizomycotina</taxon>
        <taxon>Sordariomycetes</taxon>
        <taxon>Sordariomycetidae</taxon>
        <taxon>Ophiostomatales</taxon>
        <taxon>Ophiostomataceae</taxon>
        <taxon>Sporothrix</taxon>
    </lineage>
</organism>
<comment type="caution">
    <text evidence="11">The sequence shown here is derived from an EMBL/GenBank/DDBJ whole genome shotgun (WGS) entry which is preliminary data.</text>
</comment>
<evidence type="ECO:0000256" key="7">
    <source>
        <dbReference type="ARBA" id="ARBA00047899"/>
    </source>
</evidence>
<dbReference type="Gene3D" id="1.10.510.10">
    <property type="entry name" value="Transferase(Phosphotransferase) domain 1"/>
    <property type="match status" value="1"/>
</dbReference>
<evidence type="ECO:0000256" key="8">
    <source>
        <dbReference type="ARBA" id="ARBA00048679"/>
    </source>
</evidence>
<evidence type="ECO:0000259" key="10">
    <source>
        <dbReference type="PROSITE" id="PS50011"/>
    </source>
</evidence>
<keyword evidence="2" id="KW-0723">Serine/threonine-protein kinase</keyword>
<reference evidence="11 12" key="1">
    <citation type="submission" date="2024-01" db="EMBL/GenBank/DDBJ databases">
        <authorList>
            <person name="Allen C."/>
            <person name="Tagirdzhanova G."/>
        </authorList>
    </citation>
    <scope>NUCLEOTIDE SEQUENCE [LARGE SCALE GENOMIC DNA]</scope>
</reference>
<dbReference type="PANTHER" id="PTHR47634:SF9">
    <property type="entry name" value="PROTEIN KINASE DOMAIN-CONTAINING PROTEIN-RELATED"/>
    <property type="match status" value="1"/>
</dbReference>
<feature type="domain" description="Protein kinase" evidence="10">
    <location>
        <begin position="53"/>
        <end position="476"/>
    </location>
</feature>
<dbReference type="Proteomes" id="UP001642482">
    <property type="component" value="Unassembled WGS sequence"/>
</dbReference>
<evidence type="ECO:0000256" key="9">
    <source>
        <dbReference type="SAM" id="MobiDB-lite"/>
    </source>
</evidence>
<evidence type="ECO:0000256" key="1">
    <source>
        <dbReference type="ARBA" id="ARBA00012513"/>
    </source>
</evidence>
<comment type="catalytic activity">
    <reaction evidence="8">
        <text>L-seryl-[protein] + ATP = O-phospho-L-seryl-[protein] + ADP + H(+)</text>
        <dbReference type="Rhea" id="RHEA:17989"/>
        <dbReference type="Rhea" id="RHEA-COMP:9863"/>
        <dbReference type="Rhea" id="RHEA-COMP:11604"/>
        <dbReference type="ChEBI" id="CHEBI:15378"/>
        <dbReference type="ChEBI" id="CHEBI:29999"/>
        <dbReference type="ChEBI" id="CHEBI:30616"/>
        <dbReference type="ChEBI" id="CHEBI:83421"/>
        <dbReference type="ChEBI" id="CHEBI:456216"/>
        <dbReference type="EC" id="2.7.11.1"/>
    </reaction>
</comment>
<protein>
    <recommendedName>
        <fullName evidence="1">non-specific serine/threonine protein kinase</fullName>
        <ecNumber evidence="1">2.7.11.1</ecNumber>
    </recommendedName>
</protein>
<dbReference type="EC" id="2.7.11.1" evidence="1"/>
<name>A0ABP0B0P1_9PEZI</name>
<accession>A0ABP0B0P1</accession>
<dbReference type="InterPro" id="IPR011009">
    <property type="entry name" value="Kinase-like_dom_sf"/>
</dbReference>
<evidence type="ECO:0000256" key="2">
    <source>
        <dbReference type="ARBA" id="ARBA00022527"/>
    </source>
</evidence>
<evidence type="ECO:0000313" key="12">
    <source>
        <dbReference type="Proteomes" id="UP001642482"/>
    </source>
</evidence>
<evidence type="ECO:0000256" key="3">
    <source>
        <dbReference type="ARBA" id="ARBA00022679"/>
    </source>
</evidence>
<dbReference type="Gene3D" id="3.30.200.20">
    <property type="entry name" value="Phosphorylase Kinase, domain 1"/>
    <property type="match status" value="1"/>
</dbReference>
<proteinExistence type="predicted"/>
<evidence type="ECO:0000256" key="6">
    <source>
        <dbReference type="ARBA" id="ARBA00022840"/>
    </source>
</evidence>
<keyword evidence="5" id="KW-0418">Kinase</keyword>
<keyword evidence="6" id="KW-0067">ATP-binding</keyword>
<gene>
    <name evidence="11" type="ORF">SEUCBS140593_001654</name>
</gene>
<dbReference type="PROSITE" id="PS50011">
    <property type="entry name" value="PROTEIN_KINASE_DOM"/>
    <property type="match status" value="1"/>
</dbReference>
<dbReference type="InterPro" id="IPR051334">
    <property type="entry name" value="SRPK"/>
</dbReference>
<dbReference type="PANTHER" id="PTHR47634">
    <property type="entry name" value="PROTEIN KINASE DOMAIN-CONTAINING PROTEIN-RELATED"/>
    <property type="match status" value="1"/>
</dbReference>
<dbReference type="SUPFAM" id="SSF56112">
    <property type="entry name" value="Protein kinase-like (PK-like)"/>
    <property type="match status" value="1"/>
</dbReference>
<evidence type="ECO:0000313" key="11">
    <source>
        <dbReference type="EMBL" id="CAK7212871.1"/>
    </source>
</evidence>
<feature type="region of interest" description="Disordered" evidence="9">
    <location>
        <begin position="409"/>
        <end position="440"/>
    </location>
</feature>
<comment type="catalytic activity">
    <reaction evidence="7">
        <text>L-threonyl-[protein] + ATP = O-phospho-L-threonyl-[protein] + ADP + H(+)</text>
        <dbReference type="Rhea" id="RHEA:46608"/>
        <dbReference type="Rhea" id="RHEA-COMP:11060"/>
        <dbReference type="Rhea" id="RHEA-COMP:11605"/>
        <dbReference type="ChEBI" id="CHEBI:15378"/>
        <dbReference type="ChEBI" id="CHEBI:30013"/>
        <dbReference type="ChEBI" id="CHEBI:30616"/>
        <dbReference type="ChEBI" id="CHEBI:61977"/>
        <dbReference type="ChEBI" id="CHEBI:456216"/>
        <dbReference type="EC" id="2.7.11.1"/>
    </reaction>
</comment>
<keyword evidence="12" id="KW-1185">Reference proteome</keyword>
<keyword evidence="3" id="KW-0808">Transferase</keyword>
<dbReference type="InterPro" id="IPR000719">
    <property type="entry name" value="Prot_kinase_dom"/>
</dbReference>
<evidence type="ECO:0000256" key="4">
    <source>
        <dbReference type="ARBA" id="ARBA00022741"/>
    </source>
</evidence>
<sequence length="497" mass="55020">MSTSRPSTPPRRHPARGEERFKRLATACEWAESYYPGNYHPVDVGDVLRDGQYKIVRKLSYGSFSTVWLAYDVQNNKYVALKIAVASVSETHATLPELAMYEHLAAQVAHDAQQTAMLNQSLTKKLGTFDLQGPNGTHTCILFEPMGPTVNRMVEALPQFKPRRMPLALRLRMIVRYPPWMAKQILRGLLEALQFLHAHGIAHGDVQPGNMLFSLRAGELDGVGDKDLWQPADASLGPGLSYVSPPLERLDGKIDCWAPKHLYIPQPLAEFADREPGFRIKLADLGGAYLLARPPAKIITPTGLSAPELLFTTSQDGSRDTSQDGPVPDGRALDIWSVGCLIFELVTGRPLFCAPWAGDQDGVDDDLLLQWASILGPLPDELFARWPRASRYFHVDETTGCRTVYNSIISGAPTTDDAPQDQPPPQPSMEDMFNQAAPDVSSAAEARQIKQLVRRILHYDPVQRPTVADILQDAWFAQDVWEGEDKGGRSTQGTHDA</sequence>